<evidence type="ECO:0000256" key="5">
    <source>
        <dbReference type="ARBA" id="ARBA00037974"/>
    </source>
</evidence>
<dbReference type="InterPro" id="IPR027619">
    <property type="entry name" value="C-S_lyase_PatB-like"/>
</dbReference>
<dbReference type="InterPro" id="IPR051798">
    <property type="entry name" value="Class-II_PLP-Dep_Aminotrans"/>
</dbReference>
<dbReference type="CDD" id="cd00609">
    <property type="entry name" value="AAT_like"/>
    <property type="match status" value="1"/>
</dbReference>
<feature type="domain" description="Aminotransferase class I/classII large" evidence="6">
    <location>
        <begin position="59"/>
        <end position="383"/>
    </location>
</feature>
<evidence type="ECO:0000259" key="6">
    <source>
        <dbReference type="Pfam" id="PF00155"/>
    </source>
</evidence>
<sequence length="390" mass="42673">MSFDQPVDRRSVGATKWDLLASAIGVEAADALPMWVADMDFPPGEFLQRAVTGVRDGGFYGYFSTLPHFQQAVAGWMADRHGWQADPGHVIATHGLGNAIAMCLQTYTAPGDEIAILTPVYHEFAAKVRRNRREVRELPLAIGADRRFALDFERWEGMLSGRERMLVLSSPHNPAGRIWTPDEQRALADFCARHGLLLLCDEIHHDLVFPGERHVPFPVAVPDAMDRTVILGAASKTFNIAGARTGYAIIPDEGLRTRFAACVTALDIQPNRFGVEMTRAAYSPEGAAWVDALVDYLAGNARTFAEGVARIPGLAAMPMQSTYLAWVDFAPLGLSREELQKRVLGNARIGPSPGPPFGTGGELAMRFNLGTRRAHVDEAVARLQRAFADL</sequence>
<reference evidence="7 8" key="1">
    <citation type="journal article" date="2010" name="J. Bacteriol.">
        <title>Genome sequences of Oceanicola granulosus HTCC2516(T) and Oceanicola batsensis HTCC2597(TDelta).</title>
        <authorList>
            <person name="Thrash J.C."/>
            <person name="Cho J.C."/>
            <person name="Vergin K.L."/>
            <person name="Giovannoni S.J."/>
        </authorList>
    </citation>
    <scope>NUCLEOTIDE SEQUENCE [LARGE SCALE GENOMIC DNA]</scope>
    <source>
        <strain evidence="8">ATCC BAA-861 / DSM 15982 / KCTC 12143 / HTCC2516</strain>
    </source>
</reference>
<dbReference type="NCBIfam" id="TIGR04350">
    <property type="entry name" value="C_S_lyase_PatB"/>
    <property type="match status" value="1"/>
</dbReference>
<dbReference type="InterPro" id="IPR015422">
    <property type="entry name" value="PyrdxlP-dep_Trfase_small"/>
</dbReference>
<gene>
    <name evidence="7" type="ORF">OG2516_09088</name>
</gene>
<dbReference type="GO" id="GO:0030170">
    <property type="term" value="F:pyridoxal phosphate binding"/>
    <property type="evidence" value="ECO:0007669"/>
    <property type="project" value="InterPro"/>
</dbReference>
<comment type="caution">
    <text evidence="7">The sequence shown here is derived from an EMBL/GenBank/DDBJ whole genome shotgun (WGS) entry which is preliminary data.</text>
</comment>
<evidence type="ECO:0000256" key="2">
    <source>
        <dbReference type="ARBA" id="ARBA00012224"/>
    </source>
</evidence>
<dbReference type="PANTHER" id="PTHR43525">
    <property type="entry name" value="PROTEIN MALY"/>
    <property type="match status" value="1"/>
</dbReference>
<dbReference type="HOGENOM" id="CLU_017584_15_0_5"/>
<evidence type="ECO:0000313" key="7">
    <source>
        <dbReference type="EMBL" id="EAR50481.1"/>
    </source>
</evidence>
<proteinExistence type="inferred from homology"/>
<keyword evidence="7" id="KW-0808">Transferase</keyword>
<dbReference type="Proteomes" id="UP000003635">
    <property type="component" value="Unassembled WGS sequence"/>
</dbReference>
<protein>
    <recommendedName>
        <fullName evidence="2">cysteine-S-conjugate beta-lyase</fullName>
        <ecNumber evidence="2">4.4.1.13</ecNumber>
    </recommendedName>
</protein>
<keyword evidence="7" id="KW-0032">Aminotransferase</keyword>
<evidence type="ECO:0000256" key="4">
    <source>
        <dbReference type="ARBA" id="ARBA00023239"/>
    </source>
</evidence>
<evidence type="ECO:0000256" key="3">
    <source>
        <dbReference type="ARBA" id="ARBA00022898"/>
    </source>
</evidence>
<dbReference type="EC" id="4.4.1.13" evidence="2"/>
<comment type="similarity">
    <text evidence="5">Belongs to the class-II pyridoxal-phosphate-dependent aminotransferase family. MalY/PatB cystathionine beta-lyase subfamily.</text>
</comment>
<evidence type="ECO:0000256" key="1">
    <source>
        <dbReference type="ARBA" id="ARBA00001933"/>
    </source>
</evidence>
<dbReference type="Pfam" id="PF00155">
    <property type="entry name" value="Aminotran_1_2"/>
    <property type="match status" value="1"/>
</dbReference>
<dbReference type="InterPro" id="IPR004839">
    <property type="entry name" value="Aminotransferase_I/II_large"/>
</dbReference>
<dbReference type="GO" id="GO:0008483">
    <property type="term" value="F:transaminase activity"/>
    <property type="evidence" value="ECO:0007669"/>
    <property type="project" value="UniProtKB-KW"/>
</dbReference>
<dbReference type="SUPFAM" id="SSF53383">
    <property type="entry name" value="PLP-dependent transferases"/>
    <property type="match status" value="1"/>
</dbReference>
<dbReference type="GO" id="GO:0047804">
    <property type="term" value="F:cysteine-S-conjugate beta-lyase activity"/>
    <property type="evidence" value="ECO:0007669"/>
    <property type="project" value="UniProtKB-EC"/>
</dbReference>
<dbReference type="STRING" id="314256.OG2516_09088"/>
<evidence type="ECO:0000313" key="8">
    <source>
        <dbReference type="Proteomes" id="UP000003635"/>
    </source>
</evidence>
<dbReference type="PANTHER" id="PTHR43525:SF1">
    <property type="entry name" value="PROTEIN MALY"/>
    <property type="match status" value="1"/>
</dbReference>
<keyword evidence="8" id="KW-1185">Reference proteome</keyword>
<comment type="cofactor">
    <cofactor evidence="1">
        <name>pyridoxal 5'-phosphate</name>
        <dbReference type="ChEBI" id="CHEBI:597326"/>
    </cofactor>
</comment>
<organism evidence="7 8">
    <name type="scientific">Oceanicola granulosus (strain ATCC BAA-861 / DSM 15982 / KCTC 12143 / HTCC2516)</name>
    <dbReference type="NCBI Taxonomy" id="314256"/>
    <lineage>
        <taxon>Bacteria</taxon>
        <taxon>Pseudomonadati</taxon>
        <taxon>Pseudomonadota</taxon>
        <taxon>Alphaproteobacteria</taxon>
        <taxon>Rhodobacterales</taxon>
        <taxon>Roseobacteraceae</taxon>
        <taxon>Oceanicola</taxon>
    </lineage>
</organism>
<dbReference type="eggNOG" id="COG1168">
    <property type="taxonomic scope" value="Bacteria"/>
</dbReference>
<dbReference type="Gene3D" id="3.90.1150.10">
    <property type="entry name" value="Aspartate Aminotransferase, domain 1"/>
    <property type="match status" value="1"/>
</dbReference>
<dbReference type="InterPro" id="IPR015424">
    <property type="entry name" value="PyrdxlP-dep_Trfase"/>
</dbReference>
<dbReference type="EMBL" id="AAOT01000028">
    <property type="protein sequence ID" value="EAR50481.1"/>
    <property type="molecule type" value="Genomic_DNA"/>
</dbReference>
<dbReference type="Gene3D" id="3.40.640.10">
    <property type="entry name" value="Type I PLP-dependent aspartate aminotransferase-like (Major domain)"/>
    <property type="match status" value="1"/>
</dbReference>
<name>Q2CCN2_OCEGH</name>
<dbReference type="RefSeq" id="WP_007255339.1">
    <property type="nucleotide sequence ID" value="NZ_CH724107.1"/>
</dbReference>
<keyword evidence="3" id="KW-0663">Pyridoxal phosphate</keyword>
<keyword evidence="4" id="KW-0456">Lyase</keyword>
<dbReference type="AlphaFoldDB" id="Q2CCN2"/>
<dbReference type="InterPro" id="IPR015421">
    <property type="entry name" value="PyrdxlP-dep_Trfase_major"/>
</dbReference>
<dbReference type="OrthoDB" id="3224382at2"/>
<accession>Q2CCN2</accession>